<name>A0ABQ3SF93_9ACTN</name>
<dbReference type="EMBL" id="BNEC01000003">
    <property type="protein sequence ID" value="GHI66805.1"/>
    <property type="molecule type" value="Genomic_DNA"/>
</dbReference>
<comment type="caution">
    <text evidence="1">The sequence shown here is derived from an EMBL/GenBank/DDBJ whole genome shotgun (WGS) entry which is preliminary data.</text>
</comment>
<evidence type="ECO:0000313" key="1">
    <source>
        <dbReference type="EMBL" id="GHI66805.1"/>
    </source>
</evidence>
<keyword evidence="2" id="KW-1185">Reference proteome</keyword>
<reference evidence="2" key="1">
    <citation type="submission" date="2023-07" db="EMBL/GenBank/DDBJ databases">
        <title>Whole genome shotgun sequence of Streptomyces nojiriensis NBRC 13794.</title>
        <authorList>
            <person name="Komaki H."/>
            <person name="Tamura T."/>
        </authorList>
    </citation>
    <scope>NUCLEOTIDE SEQUENCE [LARGE SCALE GENOMIC DNA]</scope>
    <source>
        <strain evidence="2">NBRC 13794</strain>
    </source>
</reference>
<protein>
    <submittedName>
        <fullName evidence="1">Uncharacterized protein</fullName>
    </submittedName>
</protein>
<organism evidence="1 2">
    <name type="scientific">Streptomyces nojiriensis</name>
    <dbReference type="NCBI Taxonomy" id="66374"/>
    <lineage>
        <taxon>Bacteria</taxon>
        <taxon>Bacillati</taxon>
        <taxon>Actinomycetota</taxon>
        <taxon>Actinomycetes</taxon>
        <taxon>Kitasatosporales</taxon>
        <taxon>Streptomycetaceae</taxon>
        <taxon>Streptomyces</taxon>
    </lineage>
</organism>
<sequence>MASCRPAAPLGSGERQVDAVDGVEPLRQGAAQRLVVERRAPLEVLEEHHREGRLGESSLPFVACTRSRGALRASWNGDPNPFPAAWREQAWRRPGRGGVRLPLNPWCGR</sequence>
<dbReference type="Proteomes" id="UP000613974">
    <property type="component" value="Unassembled WGS sequence"/>
</dbReference>
<accession>A0ABQ3SF93</accession>
<gene>
    <name evidence="1" type="ORF">Snoj_07230</name>
</gene>
<proteinExistence type="predicted"/>
<evidence type="ECO:0000313" key="2">
    <source>
        <dbReference type="Proteomes" id="UP000613974"/>
    </source>
</evidence>